<evidence type="ECO:0000313" key="2">
    <source>
        <dbReference type="EMBL" id="MEL4454831.1"/>
    </source>
</evidence>
<dbReference type="Proteomes" id="UP001474120">
    <property type="component" value="Unassembled WGS sequence"/>
</dbReference>
<dbReference type="InterPro" id="IPR023214">
    <property type="entry name" value="HAD_sf"/>
</dbReference>
<dbReference type="Gene3D" id="3.40.50.1000">
    <property type="entry name" value="HAD superfamily/HAD-like"/>
    <property type="match status" value="1"/>
</dbReference>
<dbReference type="RefSeq" id="WP_342158482.1">
    <property type="nucleotide sequence ID" value="NZ_JBCDNA010000001.1"/>
</dbReference>
<dbReference type="SFLD" id="SFLDG01126">
    <property type="entry name" value="C1.2:_Nucleotidase_Like"/>
    <property type="match status" value="1"/>
</dbReference>
<name>A0ABU9KXA8_9FLAO</name>
<dbReference type="SFLD" id="SFLDG01145">
    <property type="entry name" value="C1.2.1"/>
    <property type="match status" value="1"/>
</dbReference>
<comment type="similarity">
    <text evidence="1">Belongs to the 5'(3')-deoxyribonucleotidase family.</text>
</comment>
<dbReference type="InterPro" id="IPR036412">
    <property type="entry name" value="HAD-like_sf"/>
</dbReference>
<evidence type="ECO:0000256" key="1">
    <source>
        <dbReference type="ARBA" id="ARBA00009589"/>
    </source>
</evidence>
<keyword evidence="3" id="KW-1185">Reference proteome</keyword>
<dbReference type="PANTHER" id="PTHR16504:SF4">
    <property type="entry name" value="5'(3')-DEOXYRIBONUCLEOTIDASE"/>
    <property type="match status" value="1"/>
</dbReference>
<evidence type="ECO:0000313" key="3">
    <source>
        <dbReference type="Proteomes" id="UP001474120"/>
    </source>
</evidence>
<dbReference type="PANTHER" id="PTHR16504">
    <property type="entry name" value="5'(3')-DEOXYRIBONUCLEOTIDASE"/>
    <property type="match status" value="1"/>
</dbReference>
<sequence length="154" mass="18050">MKILYIDMDNVLVDFRSALTRVDPALLKQFEKDKDEIPGIFSLMDPMPGAIEAVTFLHQHFDLYILSTAPWENPSAWRDKLVWIKEHLPEIAYKKLILSHHKNLNKGDYIIDDRTKRGVDQFEGEHIHFGEDGNFKSWKEVVDYLVRKEGIKLI</sequence>
<comment type="caution">
    <text evidence="2">The sequence shown here is derived from an EMBL/GenBank/DDBJ whole genome shotgun (WGS) entry which is preliminary data.</text>
</comment>
<protein>
    <submittedName>
        <fullName evidence="2">Uncharacterized protein</fullName>
    </submittedName>
</protein>
<dbReference type="SFLD" id="SFLDS00003">
    <property type="entry name" value="Haloacid_Dehalogenase"/>
    <property type="match status" value="1"/>
</dbReference>
<dbReference type="EMBL" id="JBCDNA010000001">
    <property type="protein sequence ID" value="MEL4454831.1"/>
    <property type="molecule type" value="Genomic_DNA"/>
</dbReference>
<reference evidence="2 3" key="1">
    <citation type="submission" date="2024-04" db="EMBL/GenBank/DDBJ databases">
        <title>whole genome sequencing of Lutimonas vermicola strain IMCC1616.</title>
        <authorList>
            <person name="Bae S.S."/>
        </authorList>
    </citation>
    <scope>NUCLEOTIDE SEQUENCE [LARGE SCALE GENOMIC DNA]</scope>
    <source>
        <strain evidence="2 3">IMCC1616</strain>
    </source>
</reference>
<dbReference type="SUPFAM" id="SSF56784">
    <property type="entry name" value="HAD-like"/>
    <property type="match status" value="1"/>
</dbReference>
<accession>A0ABU9KXA8</accession>
<proteinExistence type="inferred from homology"/>
<gene>
    <name evidence="2" type="ORF">AABB81_02920</name>
</gene>
<dbReference type="InterPro" id="IPR010708">
    <property type="entry name" value="5'(3')-deoxyribonucleotidase"/>
</dbReference>
<organism evidence="2 3">
    <name type="scientific">Lutimonas vermicola</name>
    <dbReference type="NCBI Taxonomy" id="414288"/>
    <lineage>
        <taxon>Bacteria</taxon>
        <taxon>Pseudomonadati</taxon>
        <taxon>Bacteroidota</taxon>
        <taxon>Flavobacteriia</taxon>
        <taxon>Flavobacteriales</taxon>
        <taxon>Flavobacteriaceae</taxon>
        <taxon>Lutimonas</taxon>
    </lineage>
</organism>
<dbReference type="Pfam" id="PF06941">
    <property type="entry name" value="NT5C"/>
    <property type="match status" value="1"/>
</dbReference>